<dbReference type="InterPro" id="IPR013818">
    <property type="entry name" value="Lipase"/>
</dbReference>
<dbReference type="Proteomes" id="UP001516400">
    <property type="component" value="Unassembled WGS sequence"/>
</dbReference>
<accession>A0ABD2NCW4</accession>
<dbReference type="PRINTS" id="PR00821">
    <property type="entry name" value="TAGLIPASE"/>
</dbReference>
<comment type="similarity">
    <text evidence="2 4">Belongs to the AB hydrolase superfamily. Lipase family.</text>
</comment>
<sequence length="297" mass="33246">MKRYIFLLVLVSCLGYEAYSTATRSAINIKFLELFPNHLTNAFLGSLFNSSLSNVLKVADRFKFCTAEVDELQFLHFTGNQTEPTRIVLEKINIDISLPTKVLIHGWFGTGNNDFIKKLANQYHKKGKYNVIGIDWSRHSRRDYIASSCSTRDIGKAITEFLLTLMKGDLKLLPNIHLIGHSLGAQVAAFAGKEMMNRTGRKIGRITGLDAAAPLFEFPFKVPRHLRLEAEDAEYVDGIHTNMGFFGFASAYGSADFFVENGSPIQPGCNTNNFFEDLVCSHARAVDLFQESITSKN</sequence>
<evidence type="ECO:0000256" key="1">
    <source>
        <dbReference type="ARBA" id="ARBA00004613"/>
    </source>
</evidence>
<organism evidence="7 8">
    <name type="scientific">Cryptolaemus montrouzieri</name>
    <dbReference type="NCBI Taxonomy" id="559131"/>
    <lineage>
        <taxon>Eukaryota</taxon>
        <taxon>Metazoa</taxon>
        <taxon>Ecdysozoa</taxon>
        <taxon>Arthropoda</taxon>
        <taxon>Hexapoda</taxon>
        <taxon>Insecta</taxon>
        <taxon>Pterygota</taxon>
        <taxon>Neoptera</taxon>
        <taxon>Endopterygota</taxon>
        <taxon>Coleoptera</taxon>
        <taxon>Polyphaga</taxon>
        <taxon>Cucujiformia</taxon>
        <taxon>Coccinelloidea</taxon>
        <taxon>Coccinellidae</taxon>
        <taxon>Scymninae</taxon>
        <taxon>Scymnini</taxon>
        <taxon>Cryptolaemus</taxon>
    </lineage>
</organism>
<feature type="chain" id="PRO_5044833510" description="Lipase domain-containing protein" evidence="5">
    <location>
        <begin position="21"/>
        <end position="297"/>
    </location>
</feature>
<reference evidence="7 8" key="1">
    <citation type="journal article" date="2021" name="BMC Biol.">
        <title>Horizontally acquired antibacterial genes associated with adaptive radiation of ladybird beetles.</title>
        <authorList>
            <person name="Li H.S."/>
            <person name="Tang X.F."/>
            <person name="Huang Y.H."/>
            <person name="Xu Z.Y."/>
            <person name="Chen M.L."/>
            <person name="Du X.Y."/>
            <person name="Qiu B.Y."/>
            <person name="Chen P.T."/>
            <person name="Zhang W."/>
            <person name="Slipinski A."/>
            <person name="Escalona H.E."/>
            <person name="Waterhouse R.M."/>
            <person name="Zwick A."/>
            <person name="Pang H."/>
        </authorList>
    </citation>
    <scope>NUCLEOTIDE SEQUENCE [LARGE SCALE GENOMIC DNA]</scope>
    <source>
        <strain evidence="7">SYSU2018</strain>
    </source>
</reference>
<evidence type="ECO:0000256" key="2">
    <source>
        <dbReference type="ARBA" id="ARBA00010701"/>
    </source>
</evidence>
<evidence type="ECO:0000313" key="8">
    <source>
        <dbReference type="Proteomes" id="UP001516400"/>
    </source>
</evidence>
<dbReference type="EMBL" id="JABFTP020000103">
    <property type="protein sequence ID" value="KAL3276598.1"/>
    <property type="molecule type" value="Genomic_DNA"/>
</dbReference>
<keyword evidence="3" id="KW-0964">Secreted</keyword>
<dbReference type="GO" id="GO:0005576">
    <property type="term" value="C:extracellular region"/>
    <property type="evidence" value="ECO:0007669"/>
    <property type="project" value="UniProtKB-SubCell"/>
</dbReference>
<dbReference type="PANTHER" id="PTHR11610">
    <property type="entry name" value="LIPASE"/>
    <property type="match status" value="1"/>
</dbReference>
<protein>
    <recommendedName>
        <fullName evidence="6">Lipase domain-containing protein</fullName>
    </recommendedName>
</protein>
<dbReference type="SUPFAM" id="SSF53474">
    <property type="entry name" value="alpha/beta-Hydrolases"/>
    <property type="match status" value="1"/>
</dbReference>
<comment type="caution">
    <text evidence="7">The sequence shown here is derived from an EMBL/GenBank/DDBJ whole genome shotgun (WGS) entry which is preliminary data.</text>
</comment>
<dbReference type="InterPro" id="IPR000734">
    <property type="entry name" value="TAG_lipase"/>
</dbReference>
<dbReference type="AlphaFoldDB" id="A0ABD2NCW4"/>
<evidence type="ECO:0000256" key="5">
    <source>
        <dbReference type="SAM" id="SignalP"/>
    </source>
</evidence>
<dbReference type="Gene3D" id="3.40.50.1820">
    <property type="entry name" value="alpha/beta hydrolase"/>
    <property type="match status" value="1"/>
</dbReference>
<evidence type="ECO:0000256" key="3">
    <source>
        <dbReference type="ARBA" id="ARBA00022525"/>
    </source>
</evidence>
<name>A0ABD2NCW4_9CUCU</name>
<evidence type="ECO:0000313" key="7">
    <source>
        <dbReference type="EMBL" id="KAL3276598.1"/>
    </source>
</evidence>
<dbReference type="InterPro" id="IPR029058">
    <property type="entry name" value="AB_hydrolase_fold"/>
</dbReference>
<gene>
    <name evidence="7" type="ORF">HHI36_011970</name>
</gene>
<evidence type="ECO:0000259" key="6">
    <source>
        <dbReference type="Pfam" id="PF00151"/>
    </source>
</evidence>
<keyword evidence="8" id="KW-1185">Reference proteome</keyword>
<feature type="domain" description="Lipase" evidence="6">
    <location>
        <begin position="88"/>
        <end position="295"/>
    </location>
</feature>
<dbReference type="PANTHER" id="PTHR11610:SF173">
    <property type="entry name" value="LIPASE DOMAIN-CONTAINING PROTEIN-RELATED"/>
    <property type="match status" value="1"/>
</dbReference>
<proteinExistence type="inferred from homology"/>
<comment type="subcellular location">
    <subcellularLocation>
        <location evidence="1">Secreted</location>
    </subcellularLocation>
</comment>
<feature type="signal peptide" evidence="5">
    <location>
        <begin position="1"/>
        <end position="20"/>
    </location>
</feature>
<dbReference type="Pfam" id="PF00151">
    <property type="entry name" value="Lipase"/>
    <property type="match status" value="1"/>
</dbReference>
<keyword evidence="5" id="KW-0732">Signal</keyword>
<evidence type="ECO:0000256" key="4">
    <source>
        <dbReference type="RuleBase" id="RU004262"/>
    </source>
</evidence>